<evidence type="ECO:0000313" key="2">
    <source>
        <dbReference type="Proteomes" id="UP000297299"/>
    </source>
</evidence>
<reference evidence="1 2" key="1">
    <citation type="submission" date="2017-11" db="EMBL/GenBank/DDBJ databases">
        <title>Comparative genomics of Botrytis spp.</title>
        <authorList>
            <person name="Valero-Jimenez C.A."/>
            <person name="Tapia P."/>
            <person name="Veloso J."/>
            <person name="Silva-Moreno E."/>
            <person name="Staats M."/>
            <person name="Valdes J.H."/>
            <person name="Van Kan J.A.L."/>
        </authorList>
    </citation>
    <scope>NUCLEOTIDE SEQUENCE [LARGE SCALE GENOMIC DNA]</scope>
    <source>
        <strain evidence="1 2">MUCL2830</strain>
    </source>
</reference>
<dbReference type="EMBL" id="PHWZ01000577">
    <property type="protein sequence ID" value="TEY35772.1"/>
    <property type="molecule type" value="Genomic_DNA"/>
</dbReference>
<evidence type="ECO:0000313" key="1">
    <source>
        <dbReference type="EMBL" id="TEY35772.1"/>
    </source>
</evidence>
<accession>A0A4Y8CM26</accession>
<gene>
    <name evidence="1" type="ORF">BOTCAL_0580g00020</name>
</gene>
<keyword evidence="2" id="KW-1185">Reference proteome</keyword>
<name>A0A4Y8CM26_9HELO</name>
<dbReference type="OrthoDB" id="660759at2759"/>
<sequence>MFRLIPVPDRSSNQVCDSMDPRFNAIPRIMGRDDVPVDVHEPPDISATPSVYRDLFRIYRVDSIFQSGPSKQAVDLDLGDYSNNLLDLVSGQLLSNGLQWSSTGDKLWG</sequence>
<protein>
    <submittedName>
        <fullName evidence="1">Uncharacterized protein</fullName>
    </submittedName>
</protein>
<dbReference type="AlphaFoldDB" id="A0A4Y8CM26"/>
<dbReference type="Proteomes" id="UP000297299">
    <property type="component" value="Unassembled WGS sequence"/>
</dbReference>
<proteinExistence type="predicted"/>
<organism evidence="1 2">
    <name type="scientific">Botryotinia calthae</name>
    <dbReference type="NCBI Taxonomy" id="38488"/>
    <lineage>
        <taxon>Eukaryota</taxon>
        <taxon>Fungi</taxon>
        <taxon>Dikarya</taxon>
        <taxon>Ascomycota</taxon>
        <taxon>Pezizomycotina</taxon>
        <taxon>Leotiomycetes</taxon>
        <taxon>Helotiales</taxon>
        <taxon>Sclerotiniaceae</taxon>
        <taxon>Botryotinia</taxon>
    </lineage>
</organism>
<comment type="caution">
    <text evidence="1">The sequence shown here is derived from an EMBL/GenBank/DDBJ whole genome shotgun (WGS) entry which is preliminary data.</text>
</comment>